<comment type="catalytic activity">
    <reaction evidence="1">
        <text>beta-D-fructose 1-phosphate + H2O = D-fructose + phosphate</text>
        <dbReference type="Rhea" id="RHEA:35603"/>
        <dbReference type="ChEBI" id="CHEBI:15377"/>
        <dbReference type="ChEBI" id="CHEBI:37721"/>
        <dbReference type="ChEBI" id="CHEBI:43474"/>
        <dbReference type="ChEBI" id="CHEBI:138881"/>
    </reaction>
</comment>
<evidence type="ECO:0000256" key="5">
    <source>
        <dbReference type="ARBA" id="ARBA00022801"/>
    </source>
</evidence>
<dbReference type="PANTHER" id="PTHR12260">
    <property type="entry name" value="DAMAGE-CONTROL PHOSPHATASE ARMT1"/>
    <property type="match status" value="1"/>
</dbReference>
<reference evidence="9 10" key="1">
    <citation type="submission" date="2020-02" db="EMBL/GenBank/DDBJ databases">
        <title>Acidophilic actinobacteria isolated from forest soil.</title>
        <authorList>
            <person name="Golinska P."/>
        </authorList>
    </citation>
    <scope>NUCLEOTIDE SEQUENCE [LARGE SCALE GENOMIC DNA]</scope>
    <source>
        <strain evidence="9 10">NL8</strain>
    </source>
</reference>
<dbReference type="Gene3D" id="3.40.50.10880">
    <property type="entry name" value="Uncharacterised protein PF01937, DUF89, domain 3"/>
    <property type="match status" value="1"/>
</dbReference>
<evidence type="ECO:0000313" key="10">
    <source>
        <dbReference type="Proteomes" id="UP000730482"/>
    </source>
</evidence>
<dbReference type="SUPFAM" id="SSF111321">
    <property type="entry name" value="AF1104-like"/>
    <property type="match status" value="1"/>
</dbReference>
<dbReference type="Pfam" id="PF01937">
    <property type="entry name" value="ARMT1-like_dom"/>
    <property type="match status" value="1"/>
</dbReference>
<name>A0ABS5KMU4_9ACTN</name>
<evidence type="ECO:0000256" key="3">
    <source>
        <dbReference type="ARBA" id="ARBA00009519"/>
    </source>
</evidence>
<evidence type="ECO:0000256" key="1">
    <source>
        <dbReference type="ARBA" id="ARBA00001326"/>
    </source>
</evidence>
<evidence type="ECO:0000256" key="6">
    <source>
        <dbReference type="ARBA" id="ARBA00023211"/>
    </source>
</evidence>
<evidence type="ECO:0000259" key="8">
    <source>
        <dbReference type="Pfam" id="PF01937"/>
    </source>
</evidence>
<protein>
    <submittedName>
        <fullName evidence="9">Protein-glutamate O-methyltransferase family protein</fullName>
    </submittedName>
</protein>
<keyword evidence="10" id="KW-1185">Reference proteome</keyword>
<keyword evidence="5" id="KW-0378">Hydrolase</keyword>
<dbReference type="InterPro" id="IPR039763">
    <property type="entry name" value="ARMT1"/>
</dbReference>
<comment type="catalytic activity">
    <reaction evidence="7">
        <text>beta-D-fructose 6-phosphate = dihydroxyacetone + D-glyceraldehyde 3-phosphate</text>
        <dbReference type="Rhea" id="RHEA:28002"/>
        <dbReference type="ChEBI" id="CHEBI:16016"/>
        <dbReference type="ChEBI" id="CHEBI:57634"/>
        <dbReference type="ChEBI" id="CHEBI:59776"/>
    </reaction>
</comment>
<evidence type="ECO:0000256" key="4">
    <source>
        <dbReference type="ARBA" id="ARBA00022723"/>
    </source>
</evidence>
<feature type="domain" description="Damage-control phosphatase ARMT1-like metal-binding" evidence="8">
    <location>
        <begin position="23"/>
        <end position="362"/>
    </location>
</feature>
<dbReference type="InterPro" id="IPR036075">
    <property type="entry name" value="ARMT-1-like_metal-bd_sf"/>
</dbReference>
<comment type="caution">
    <text evidence="9">The sequence shown here is derived from an EMBL/GenBank/DDBJ whole genome shotgun (WGS) entry which is preliminary data.</text>
</comment>
<sequence length="385" mass="42104">MTNVADAIVSDQPDSFAWGVWNKRHPVLIKQIQEAFPYPAEARGNLDALLKETLSGTIQRLPVDAHDYALWEEWDRGWYGGSWLSAPFLWAESFFYRRLLEAVGYFRPGAWRGIDLFGPAKRAELDTQAVETELAALDDVAGLGLAEQRRALLLAALWGNRADLGFRITAAAEGPATDLVADDSGLIWSLLDTAEDPVVHLVTDNSGRELLADLILVDHLLATGAAARVVMHLKPQPYYVSDATGADVLDVLRRITRAPGTAAKTGQRLWAALADGTISLRTHAFWCAPLSFRHLPADLAADLAPATLTILKGDLNHRRLVGDRAWPPTTQFAELTAYFPSPVATLRTLKSDVAVGLTPPTVARLDATGTAWRTSGEYALIQVRR</sequence>
<keyword evidence="6" id="KW-0464">Manganese</keyword>
<evidence type="ECO:0000313" key="9">
    <source>
        <dbReference type="EMBL" id="MBS2547377.1"/>
    </source>
</evidence>
<dbReference type="Proteomes" id="UP000730482">
    <property type="component" value="Unassembled WGS sequence"/>
</dbReference>
<dbReference type="RefSeq" id="WP_212008977.1">
    <property type="nucleotide sequence ID" value="NZ_JAAFYZ010000027.1"/>
</dbReference>
<proteinExistence type="inferred from homology"/>
<evidence type="ECO:0000256" key="7">
    <source>
        <dbReference type="ARBA" id="ARBA00048809"/>
    </source>
</evidence>
<dbReference type="InterPro" id="IPR002791">
    <property type="entry name" value="ARMT1-like_metal-bd"/>
</dbReference>
<organism evidence="9 10">
    <name type="scientific">Catenulispora pinistramenti</name>
    <dbReference type="NCBI Taxonomy" id="2705254"/>
    <lineage>
        <taxon>Bacteria</taxon>
        <taxon>Bacillati</taxon>
        <taxon>Actinomycetota</taxon>
        <taxon>Actinomycetes</taxon>
        <taxon>Catenulisporales</taxon>
        <taxon>Catenulisporaceae</taxon>
        <taxon>Catenulispora</taxon>
    </lineage>
</organism>
<evidence type="ECO:0000256" key="2">
    <source>
        <dbReference type="ARBA" id="ARBA00001936"/>
    </source>
</evidence>
<comment type="similarity">
    <text evidence="3">Belongs to the damage-control phosphatase family. Sugar phosphate phosphatase III subfamily.</text>
</comment>
<keyword evidence="4" id="KW-0479">Metal-binding</keyword>
<accession>A0ABS5KMU4</accession>
<dbReference type="PANTHER" id="PTHR12260:SF6">
    <property type="entry name" value="DAMAGE-CONTROL PHOSPHATASE ARMT1"/>
    <property type="match status" value="1"/>
</dbReference>
<gene>
    <name evidence="9" type="ORF">KGQ19_10870</name>
</gene>
<comment type="cofactor">
    <cofactor evidence="2">
        <name>Mn(2+)</name>
        <dbReference type="ChEBI" id="CHEBI:29035"/>
    </cofactor>
</comment>
<dbReference type="EMBL" id="JAAFYZ010000027">
    <property type="protein sequence ID" value="MBS2547377.1"/>
    <property type="molecule type" value="Genomic_DNA"/>
</dbReference>